<organism evidence="1 2">
    <name type="scientific">Rotaria socialis</name>
    <dbReference type="NCBI Taxonomy" id="392032"/>
    <lineage>
        <taxon>Eukaryota</taxon>
        <taxon>Metazoa</taxon>
        <taxon>Spiralia</taxon>
        <taxon>Gnathifera</taxon>
        <taxon>Rotifera</taxon>
        <taxon>Eurotatoria</taxon>
        <taxon>Bdelloidea</taxon>
        <taxon>Philodinida</taxon>
        <taxon>Philodinidae</taxon>
        <taxon>Rotaria</taxon>
    </lineage>
</organism>
<dbReference type="Gene3D" id="1.25.40.10">
    <property type="entry name" value="Tetratricopeptide repeat domain"/>
    <property type="match status" value="1"/>
</dbReference>
<reference evidence="1" key="1">
    <citation type="submission" date="2021-02" db="EMBL/GenBank/DDBJ databases">
        <authorList>
            <person name="Nowell W R."/>
        </authorList>
    </citation>
    <scope>NUCLEOTIDE SEQUENCE</scope>
</reference>
<evidence type="ECO:0008006" key="3">
    <source>
        <dbReference type="Google" id="ProtNLM"/>
    </source>
</evidence>
<feature type="non-terminal residue" evidence="1">
    <location>
        <position position="65"/>
    </location>
</feature>
<accession>A0A821TT03</accession>
<evidence type="ECO:0000313" key="2">
    <source>
        <dbReference type="Proteomes" id="UP000663873"/>
    </source>
</evidence>
<dbReference type="AlphaFoldDB" id="A0A821TT03"/>
<gene>
    <name evidence="1" type="ORF">UJA718_LOCUS44590</name>
</gene>
<dbReference type="InterPro" id="IPR011990">
    <property type="entry name" value="TPR-like_helical_dom_sf"/>
</dbReference>
<dbReference type="SUPFAM" id="SSF48452">
    <property type="entry name" value="TPR-like"/>
    <property type="match status" value="1"/>
</dbReference>
<dbReference type="EMBL" id="CAJOBP010069639">
    <property type="protein sequence ID" value="CAF4878534.1"/>
    <property type="molecule type" value="Genomic_DNA"/>
</dbReference>
<sequence>MFHFNRLSYAYYLETQYERALKLLNATLAIYKQKMPADHPGHAQAYHNLGLVHRAMGNSDEALTA</sequence>
<evidence type="ECO:0000313" key="1">
    <source>
        <dbReference type="EMBL" id="CAF4878534.1"/>
    </source>
</evidence>
<dbReference type="Proteomes" id="UP000663873">
    <property type="component" value="Unassembled WGS sequence"/>
</dbReference>
<dbReference type="Pfam" id="PF13424">
    <property type="entry name" value="TPR_12"/>
    <property type="match status" value="1"/>
</dbReference>
<protein>
    <recommendedName>
        <fullName evidence="3">Tetratricopeptide repeat protein</fullName>
    </recommendedName>
</protein>
<comment type="caution">
    <text evidence="1">The sequence shown here is derived from an EMBL/GenBank/DDBJ whole genome shotgun (WGS) entry which is preliminary data.</text>
</comment>
<name>A0A821TT03_9BILA</name>
<keyword evidence="2" id="KW-1185">Reference proteome</keyword>
<dbReference type="PROSITE" id="PS50293">
    <property type="entry name" value="TPR_REGION"/>
    <property type="match status" value="1"/>
</dbReference>
<proteinExistence type="predicted"/>